<dbReference type="EMBL" id="CAJZBQ010000021">
    <property type="protein sequence ID" value="CAG9318876.1"/>
    <property type="molecule type" value="Genomic_DNA"/>
</dbReference>
<dbReference type="SMART" id="SM00225">
    <property type="entry name" value="BTB"/>
    <property type="match status" value="1"/>
</dbReference>
<keyword evidence="1" id="KW-0880">Kelch repeat</keyword>
<dbReference type="SUPFAM" id="SSF54695">
    <property type="entry name" value="POZ domain"/>
    <property type="match status" value="1"/>
</dbReference>
<keyword evidence="5" id="KW-1185">Reference proteome</keyword>
<dbReference type="Pfam" id="PF00651">
    <property type="entry name" value="BTB"/>
    <property type="match status" value="1"/>
</dbReference>
<dbReference type="PANTHER" id="PTHR46093">
    <property type="entry name" value="ACYL-COA-BINDING DOMAIN-CONTAINING PROTEIN 5"/>
    <property type="match status" value="1"/>
</dbReference>
<comment type="caution">
    <text evidence="4">The sequence shown here is derived from an EMBL/GenBank/DDBJ whole genome shotgun (WGS) entry which is preliminary data.</text>
</comment>
<reference evidence="4" key="1">
    <citation type="submission" date="2021-09" db="EMBL/GenBank/DDBJ databases">
        <authorList>
            <consortium name="AG Swart"/>
            <person name="Singh M."/>
            <person name="Singh A."/>
            <person name="Seah K."/>
            <person name="Emmerich C."/>
        </authorList>
    </citation>
    <scope>NUCLEOTIDE SEQUENCE</scope>
    <source>
        <strain evidence="4">ATCC30299</strain>
    </source>
</reference>
<proteinExistence type="predicted"/>
<evidence type="ECO:0000256" key="2">
    <source>
        <dbReference type="ARBA" id="ARBA00022737"/>
    </source>
</evidence>
<evidence type="ECO:0000259" key="3">
    <source>
        <dbReference type="PROSITE" id="PS50097"/>
    </source>
</evidence>
<dbReference type="PROSITE" id="PS50097">
    <property type="entry name" value="BTB"/>
    <property type="match status" value="1"/>
</dbReference>
<dbReference type="InterPro" id="IPR006652">
    <property type="entry name" value="Kelch_1"/>
</dbReference>
<dbReference type="SUPFAM" id="SSF117281">
    <property type="entry name" value="Kelch motif"/>
    <property type="match status" value="1"/>
</dbReference>
<evidence type="ECO:0000313" key="5">
    <source>
        <dbReference type="Proteomes" id="UP001162131"/>
    </source>
</evidence>
<protein>
    <recommendedName>
        <fullName evidence="3">BTB domain-containing protein</fullName>
    </recommendedName>
</protein>
<accession>A0AAU9ITE5</accession>
<name>A0AAU9ITE5_9CILI</name>
<gene>
    <name evidence="4" type="ORF">BSTOLATCC_MIC22236</name>
</gene>
<dbReference type="Proteomes" id="UP001162131">
    <property type="component" value="Unassembled WGS sequence"/>
</dbReference>
<dbReference type="InterPro" id="IPR000210">
    <property type="entry name" value="BTB/POZ_dom"/>
</dbReference>
<keyword evidence="2" id="KW-0677">Repeat</keyword>
<dbReference type="Gene3D" id="3.30.710.10">
    <property type="entry name" value="Potassium Channel Kv1.1, Chain A"/>
    <property type="match status" value="1"/>
</dbReference>
<evidence type="ECO:0000256" key="1">
    <source>
        <dbReference type="ARBA" id="ARBA00022441"/>
    </source>
</evidence>
<dbReference type="Pfam" id="PF01344">
    <property type="entry name" value="Kelch_1"/>
    <property type="match status" value="1"/>
</dbReference>
<evidence type="ECO:0000313" key="4">
    <source>
        <dbReference type="EMBL" id="CAG9318876.1"/>
    </source>
</evidence>
<dbReference type="PANTHER" id="PTHR46093:SF18">
    <property type="entry name" value="FIBRONECTIN TYPE-III DOMAIN-CONTAINING PROTEIN"/>
    <property type="match status" value="1"/>
</dbReference>
<organism evidence="4 5">
    <name type="scientific">Blepharisma stoltei</name>
    <dbReference type="NCBI Taxonomy" id="1481888"/>
    <lineage>
        <taxon>Eukaryota</taxon>
        <taxon>Sar</taxon>
        <taxon>Alveolata</taxon>
        <taxon>Ciliophora</taxon>
        <taxon>Postciliodesmatophora</taxon>
        <taxon>Heterotrichea</taxon>
        <taxon>Heterotrichida</taxon>
        <taxon>Blepharismidae</taxon>
        <taxon>Blepharisma</taxon>
    </lineage>
</organism>
<dbReference type="AlphaFoldDB" id="A0AAU9ITE5"/>
<dbReference type="Gene3D" id="2.120.10.80">
    <property type="entry name" value="Kelch-type beta propeller"/>
    <property type="match status" value="2"/>
</dbReference>
<feature type="domain" description="BTB" evidence="3">
    <location>
        <begin position="331"/>
        <end position="398"/>
    </location>
</feature>
<dbReference type="Pfam" id="PF24681">
    <property type="entry name" value="Kelch_KLHDC2_KLHL20_DRC7"/>
    <property type="match status" value="1"/>
</dbReference>
<sequence length="471" mass="53586">MKWTKLPERQDDAPRVKNHTAIFYENSLYIYAGFDGTRHQNTLHALDLRNYNWTRPTTCGPTPLARNGHTATLYGSEVYVIGGWNGNLPYATEDIYVLNLKTMFWEKIIPYGEAMVACNMHSADLYEDKIYVFRGGDGSNYLNDLHSFDIPRRVWSKIDAHGNHPSARANHSSCIHNHHLYIFGGWNGIERLNDLYVLDLKSLIWSKPRTHGEIPCPRAGMSLNSLNGKIYLFGGSGVSSACYSDLYIFDPKTLLWSDVHTNQDTPTPRAGHSFTVISCHKLLLFGGSCGNQYPTTYYILDLDPPPQLQPIPPPEDLRLHIRSLFNNPSFSDIKFIVEGRAIYAHKVIITMLSEPFQGMFASGMRETREGSIEIKDISYRTFLILLKYLYTGEVEISAGTEGQSLSTESIIEIMHAADRYLIEPVIIACEHMLIERVTNENAEVIKGCVENIHADNIKSYCDWKIRYKNEF</sequence>
<dbReference type="SMART" id="SM00612">
    <property type="entry name" value="Kelch"/>
    <property type="match status" value="4"/>
</dbReference>
<dbReference type="InterPro" id="IPR011333">
    <property type="entry name" value="SKP1/BTB/POZ_sf"/>
</dbReference>
<dbReference type="InterPro" id="IPR015915">
    <property type="entry name" value="Kelch-typ_b-propeller"/>
</dbReference>